<proteinExistence type="predicted"/>
<sequence length="276" mass="32110">MLNISPRKGVVRFGNRGKLSLSYVGPFSITERIGEMAYKVELPEGLRGIHNTFHVSNLRKCLADVSLVVRTRNQTIKRKRAMDGELFGLPQKSDTDYHSPIRTFQKSNTDYLSYCQIVYIQLSDSDYPKGRFGRHLSPFRTISSESNYLFRNFLKFGSDSDSDYLKFDSDFLKVRMRRFDDKNRLLNFISDKHNYVDNEWLGSRLPTRNRTLIEDGKGGRKNSEVKEPEAILDRKISRLRSKDIVLVKVQQGFHKGQEAILESKEEMRTKYTDLFA</sequence>
<protein>
    <recommendedName>
        <fullName evidence="1">Tf2-1-like SH3-like domain-containing protein</fullName>
    </recommendedName>
</protein>
<evidence type="ECO:0000259" key="1">
    <source>
        <dbReference type="Pfam" id="PF24626"/>
    </source>
</evidence>
<gene>
    <name evidence="2" type="ORF">OSB04_024517</name>
</gene>
<evidence type="ECO:0000313" key="2">
    <source>
        <dbReference type="EMBL" id="KAJ9544810.1"/>
    </source>
</evidence>
<dbReference type="AlphaFoldDB" id="A0AA38SYK7"/>
<reference evidence="2" key="1">
    <citation type="submission" date="2023-03" db="EMBL/GenBank/DDBJ databases">
        <title>Chromosome-scale reference genome and RAD-based genetic map of yellow starthistle (Centaurea solstitialis) reveal putative structural variation and QTLs associated with invader traits.</title>
        <authorList>
            <person name="Reatini B."/>
            <person name="Cang F.A."/>
            <person name="Jiang Q."/>
            <person name="Mckibben M.T.W."/>
            <person name="Barker M.S."/>
            <person name="Rieseberg L.H."/>
            <person name="Dlugosch K.M."/>
        </authorList>
    </citation>
    <scope>NUCLEOTIDE SEQUENCE</scope>
    <source>
        <strain evidence="2">CAN-66</strain>
        <tissue evidence="2">Leaf</tissue>
    </source>
</reference>
<evidence type="ECO:0000313" key="3">
    <source>
        <dbReference type="Proteomes" id="UP001172457"/>
    </source>
</evidence>
<comment type="caution">
    <text evidence="2">The sequence shown here is derived from an EMBL/GenBank/DDBJ whole genome shotgun (WGS) entry which is preliminary data.</text>
</comment>
<dbReference type="Pfam" id="PF24626">
    <property type="entry name" value="SH3_Tf2-1"/>
    <property type="match status" value="1"/>
</dbReference>
<dbReference type="InterPro" id="IPR056924">
    <property type="entry name" value="SH3_Tf2-1"/>
</dbReference>
<dbReference type="Proteomes" id="UP001172457">
    <property type="component" value="Chromosome 6"/>
</dbReference>
<feature type="domain" description="Tf2-1-like SH3-like" evidence="1">
    <location>
        <begin position="3"/>
        <end position="61"/>
    </location>
</feature>
<dbReference type="EMBL" id="JARYMX010000006">
    <property type="protein sequence ID" value="KAJ9544810.1"/>
    <property type="molecule type" value="Genomic_DNA"/>
</dbReference>
<keyword evidence="3" id="KW-1185">Reference proteome</keyword>
<name>A0AA38SYK7_9ASTR</name>
<dbReference type="PANTHER" id="PTHR46148:SF57">
    <property type="entry name" value="OS12G0499874 PROTEIN"/>
    <property type="match status" value="1"/>
</dbReference>
<organism evidence="2 3">
    <name type="scientific">Centaurea solstitialis</name>
    <name type="common">yellow star-thistle</name>
    <dbReference type="NCBI Taxonomy" id="347529"/>
    <lineage>
        <taxon>Eukaryota</taxon>
        <taxon>Viridiplantae</taxon>
        <taxon>Streptophyta</taxon>
        <taxon>Embryophyta</taxon>
        <taxon>Tracheophyta</taxon>
        <taxon>Spermatophyta</taxon>
        <taxon>Magnoliopsida</taxon>
        <taxon>eudicotyledons</taxon>
        <taxon>Gunneridae</taxon>
        <taxon>Pentapetalae</taxon>
        <taxon>asterids</taxon>
        <taxon>campanulids</taxon>
        <taxon>Asterales</taxon>
        <taxon>Asteraceae</taxon>
        <taxon>Carduoideae</taxon>
        <taxon>Cardueae</taxon>
        <taxon>Centaureinae</taxon>
        <taxon>Centaurea</taxon>
    </lineage>
</organism>
<accession>A0AA38SYK7</accession>
<dbReference type="PANTHER" id="PTHR46148">
    <property type="entry name" value="CHROMO DOMAIN-CONTAINING PROTEIN"/>
    <property type="match status" value="1"/>
</dbReference>